<sequence>MTEQPNMPSGDAGHDTGRPAAFFEPERYSWPPDPVLVWLFVICVFAFGGPLTWLAVRR</sequence>
<evidence type="ECO:0000313" key="3">
    <source>
        <dbReference type="EMBL" id="MFD1659575.1"/>
    </source>
</evidence>
<protein>
    <submittedName>
        <fullName evidence="3">Uncharacterized protein</fullName>
    </submittedName>
</protein>
<feature type="region of interest" description="Disordered" evidence="1">
    <location>
        <begin position="1"/>
        <end position="20"/>
    </location>
</feature>
<keyword evidence="2" id="KW-0472">Membrane</keyword>
<dbReference type="EMBL" id="JBHUDX010000042">
    <property type="protein sequence ID" value="MFD1659575.1"/>
    <property type="molecule type" value="Genomic_DNA"/>
</dbReference>
<proteinExistence type="predicted"/>
<name>A0ABW4IUF6_9ACTN</name>
<organism evidence="3 4">
    <name type="scientific">Streptomyces caeni</name>
    <dbReference type="NCBI Taxonomy" id="2307231"/>
    <lineage>
        <taxon>Bacteria</taxon>
        <taxon>Bacillati</taxon>
        <taxon>Actinomycetota</taxon>
        <taxon>Actinomycetes</taxon>
        <taxon>Kitasatosporales</taxon>
        <taxon>Streptomycetaceae</taxon>
        <taxon>Streptomyces</taxon>
    </lineage>
</organism>
<keyword evidence="4" id="KW-1185">Reference proteome</keyword>
<gene>
    <name evidence="3" type="ORF">ACFSL4_15545</name>
</gene>
<evidence type="ECO:0000313" key="4">
    <source>
        <dbReference type="Proteomes" id="UP001597261"/>
    </source>
</evidence>
<feature type="transmembrane region" description="Helical" evidence="2">
    <location>
        <begin position="35"/>
        <end position="56"/>
    </location>
</feature>
<comment type="caution">
    <text evidence="3">The sequence shown here is derived from an EMBL/GenBank/DDBJ whole genome shotgun (WGS) entry which is preliminary data.</text>
</comment>
<evidence type="ECO:0000256" key="1">
    <source>
        <dbReference type="SAM" id="MobiDB-lite"/>
    </source>
</evidence>
<keyword evidence="2" id="KW-0812">Transmembrane</keyword>
<dbReference type="Proteomes" id="UP001597261">
    <property type="component" value="Unassembled WGS sequence"/>
</dbReference>
<keyword evidence="2" id="KW-1133">Transmembrane helix</keyword>
<evidence type="ECO:0000256" key="2">
    <source>
        <dbReference type="SAM" id="Phobius"/>
    </source>
</evidence>
<accession>A0ABW4IUF6</accession>
<dbReference type="RefSeq" id="WP_381082848.1">
    <property type="nucleotide sequence ID" value="NZ_JBHUDX010000042.1"/>
</dbReference>
<reference evidence="4" key="1">
    <citation type="journal article" date="2019" name="Int. J. Syst. Evol. Microbiol.">
        <title>The Global Catalogue of Microorganisms (GCM) 10K type strain sequencing project: providing services to taxonomists for standard genome sequencing and annotation.</title>
        <authorList>
            <consortium name="The Broad Institute Genomics Platform"/>
            <consortium name="The Broad Institute Genome Sequencing Center for Infectious Disease"/>
            <person name="Wu L."/>
            <person name="Ma J."/>
        </authorList>
    </citation>
    <scope>NUCLEOTIDE SEQUENCE [LARGE SCALE GENOMIC DNA]</scope>
    <source>
        <strain evidence="4">CGMCC 1.12470</strain>
    </source>
</reference>